<dbReference type="EMBL" id="CP095053">
    <property type="protein sequence ID" value="UOR05624.1"/>
    <property type="molecule type" value="Genomic_DNA"/>
</dbReference>
<dbReference type="AlphaFoldDB" id="A0A8T9SXF6"/>
<sequence>MSTVFFLRFIRQLLPSTILLLLLWVGAAGHALAQTNKRPQSTAVPPNADVRPGRIIRPTANDTARTVSLQPVPDSVRVADSLRLAARPKGPIQTTVKYAAKDSIEFDIDAKVAKLYDKATVDYGDMSLKAAIITVDYSKNLMSAVGVPDSTGRTQGQPLFKQGATTYQAGKIDYNFKTRKGKIGEVVTQQGEGFVHAEVVKKNDLDEIYGRNGRYTTCNLAVPHFHINATKMKVIPGQKVVTGPFNLVIGGIPTPIGLPFGYFPTPRKGRASGLIIPTFGQSADRGFFLRNGGYYWVPNQNIGVRFTGDVYSGNAETFGGFRGQAEAQYTKRYAYSGLFSFSYDQRPTQRILNTGGISLENTAGRVYTPRTFWLSWSHTPVARPGGGRFSASVQAGSNNYNRQNNFNARNYLTPAFSSNITYSKQLRYLPINYSIQASQSQNTTTGTMDFTLPDVTVGVARQYLYSLFGLEPKGNFYEQFAVAYTLTARNQISNSIPSRVLEGGAIPLIGGTNTSQILPVKLSNINTLLRNAQTGIQHQFQISLGSYTADQFFGGLLDRVAFLKYLTVQPSVNYGETWYFKRLDYSYVEEARAVRIDTVTGFNRVYNYSGGVNLGTNLYGIYQIKGKKIEAIRHKITPSLNYQYSPNFAANDAYFTLLNTGTLVNSQGLLYNQFARDANGQPRRDRSGNLIPRDPDVLVNQLALSRYNGFAYGVPSGTRTSALTFSLQNSLEMKVRDNQDTTGTTPFKKLSLIDGFDFSTGYNFAVDSLNFAPITATFRTQVARKLNILINGNFVVYQRDSTGRLIDRYLFDQPKRRLARLTTAAVQLSYQFNPATGNKKSTVPRTVAPTNDPMLGSPIPVNPYEDYVDFTLPWELSTSFTASYVDPGTRATNLFYTRPAPLTAMALSLSGSVKLTDNLRLGYSTGYDFKNSTVTFTSLDFSRDLHCWQITGNWRPFGYTQGYFVTIAAKSALLQSLKLNRNKTFLNN</sequence>
<dbReference type="RefSeq" id="WP_245093937.1">
    <property type="nucleotide sequence ID" value="NZ_CP095053.1"/>
</dbReference>
<feature type="domain" description="LPS-assembly protein LptD central" evidence="1">
    <location>
        <begin position="240"/>
        <end position="797"/>
    </location>
</feature>
<dbReference type="PANTHER" id="PTHR30189">
    <property type="entry name" value="LPS-ASSEMBLY PROTEIN"/>
    <property type="match status" value="1"/>
</dbReference>
<dbReference type="GO" id="GO:1990351">
    <property type="term" value="C:transporter complex"/>
    <property type="evidence" value="ECO:0007669"/>
    <property type="project" value="TreeGrafter"/>
</dbReference>
<gene>
    <name evidence="2" type="ORF">MUN82_00645</name>
</gene>
<keyword evidence="3" id="KW-1185">Reference proteome</keyword>
<protein>
    <recommendedName>
        <fullName evidence="1">LPS-assembly protein LptD central domain-containing protein</fullName>
    </recommendedName>
</protein>
<evidence type="ECO:0000259" key="1">
    <source>
        <dbReference type="Pfam" id="PF19838"/>
    </source>
</evidence>
<dbReference type="PANTHER" id="PTHR30189:SF1">
    <property type="entry name" value="LPS-ASSEMBLY PROTEIN LPTD"/>
    <property type="match status" value="1"/>
</dbReference>
<dbReference type="InterPro" id="IPR050218">
    <property type="entry name" value="LptD"/>
</dbReference>
<dbReference type="Proteomes" id="UP000829925">
    <property type="component" value="Chromosome"/>
</dbReference>
<organism evidence="2 3">
    <name type="scientific">Hymenobacter aerilatus</name>
    <dbReference type="NCBI Taxonomy" id="2932251"/>
    <lineage>
        <taxon>Bacteria</taxon>
        <taxon>Pseudomonadati</taxon>
        <taxon>Bacteroidota</taxon>
        <taxon>Cytophagia</taxon>
        <taxon>Cytophagales</taxon>
        <taxon>Hymenobacteraceae</taxon>
        <taxon>Hymenobacter</taxon>
    </lineage>
</organism>
<name>A0A8T9SXF6_9BACT</name>
<dbReference type="KEGG" id="haei:MUN82_00645"/>
<proteinExistence type="predicted"/>
<evidence type="ECO:0000313" key="3">
    <source>
        <dbReference type="Proteomes" id="UP000829925"/>
    </source>
</evidence>
<evidence type="ECO:0000313" key="2">
    <source>
        <dbReference type="EMBL" id="UOR05624.1"/>
    </source>
</evidence>
<dbReference type="InterPro" id="IPR045659">
    <property type="entry name" value="LptD_2"/>
</dbReference>
<reference evidence="2 3" key="1">
    <citation type="submission" date="2022-04" db="EMBL/GenBank/DDBJ databases">
        <title>Hymenobacter sp. isolated from the air.</title>
        <authorList>
            <person name="Won M."/>
            <person name="Lee C.-M."/>
            <person name="Woen H.-Y."/>
            <person name="Kwon S.-W."/>
        </authorList>
    </citation>
    <scope>NUCLEOTIDE SEQUENCE [LARGE SCALE GENOMIC DNA]</scope>
    <source>
        <strain evidence="3">5413 J-13</strain>
    </source>
</reference>
<dbReference type="Pfam" id="PF19838">
    <property type="entry name" value="LptD_2"/>
    <property type="match status" value="1"/>
</dbReference>
<accession>A0A8T9SXF6</accession>
<dbReference type="Gene3D" id="2.60.450.10">
    <property type="entry name" value="Lipopolysaccharide (LPS) transport protein A like domain"/>
    <property type="match status" value="1"/>
</dbReference>
<dbReference type="GO" id="GO:0009279">
    <property type="term" value="C:cell outer membrane"/>
    <property type="evidence" value="ECO:0007669"/>
    <property type="project" value="TreeGrafter"/>
</dbReference>